<reference evidence="1 2" key="1">
    <citation type="submission" date="2023-07" db="EMBL/GenBank/DDBJ databases">
        <title>Sequencing the genomes of 1000 actinobacteria strains.</title>
        <authorList>
            <person name="Klenk H.-P."/>
        </authorList>
    </citation>
    <scope>NUCLEOTIDE SEQUENCE [LARGE SCALE GENOMIC DNA]</scope>
    <source>
        <strain evidence="1 2">DSM 43749</strain>
    </source>
</reference>
<sequence length="154" mass="16520">MAFPKRPQELKLEGIPDACSVLTTEQQEELGIDNAKPGTQDVVKGKDSPACSFRANSRPLYSYEVALVANEGVGYWEGSGNLDVAQKTVSGYGAYEVRLAGTTTGDCALAIDVAEGQQFFISFFPIGDGFTQEQMCQNVVKGAELALTTLQTLK</sequence>
<evidence type="ECO:0000313" key="2">
    <source>
        <dbReference type="Proteomes" id="UP001268819"/>
    </source>
</evidence>
<comment type="caution">
    <text evidence="1">The sequence shown here is derived from an EMBL/GenBank/DDBJ whole genome shotgun (WGS) entry which is preliminary data.</text>
</comment>
<dbReference type="Proteomes" id="UP001268819">
    <property type="component" value="Unassembled WGS sequence"/>
</dbReference>
<organism evidence="1 2">
    <name type="scientific">Saccharothrix longispora</name>
    <dbReference type="NCBI Taxonomy" id="33920"/>
    <lineage>
        <taxon>Bacteria</taxon>
        <taxon>Bacillati</taxon>
        <taxon>Actinomycetota</taxon>
        <taxon>Actinomycetes</taxon>
        <taxon>Pseudonocardiales</taxon>
        <taxon>Pseudonocardiaceae</taxon>
        <taxon>Saccharothrix</taxon>
    </lineage>
</organism>
<accession>A0ABU1Q2M6</accession>
<dbReference type="Pfam" id="PF12079">
    <property type="entry name" value="DUF3558"/>
    <property type="match status" value="1"/>
</dbReference>
<dbReference type="InterPro" id="IPR024520">
    <property type="entry name" value="DUF3558"/>
</dbReference>
<dbReference type="EMBL" id="JAVDSG010000001">
    <property type="protein sequence ID" value="MDR6597162.1"/>
    <property type="molecule type" value="Genomic_DNA"/>
</dbReference>
<evidence type="ECO:0008006" key="3">
    <source>
        <dbReference type="Google" id="ProtNLM"/>
    </source>
</evidence>
<evidence type="ECO:0000313" key="1">
    <source>
        <dbReference type="EMBL" id="MDR6597162.1"/>
    </source>
</evidence>
<protein>
    <recommendedName>
        <fullName evidence="3">DUF3558 domain-containing protein</fullName>
    </recommendedName>
</protein>
<keyword evidence="2" id="KW-1185">Reference proteome</keyword>
<name>A0ABU1Q2M6_9PSEU</name>
<proteinExistence type="predicted"/>
<gene>
    <name evidence="1" type="ORF">J2S66_005546</name>
</gene>